<evidence type="ECO:0000256" key="1">
    <source>
        <dbReference type="ARBA" id="ARBA00022527"/>
    </source>
</evidence>
<dbReference type="InterPro" id="IPR052468">
    <property type="entry name" value="Dual_spec_MAPK_kinase"/>
</dbReference>
<feature type="region of interest" description="Disordered" evidence="13">
    <location>
        <begin position="57"/>
        <end position="127"/>
    </location>
</feature>
<dbReference type="GO" id="GO:0004708">
    <property type="term" value="F:MAP kinase kinase activity"/>
    <property type="evidence" value="ECO:0007669"/>
    <property type="project" value="UniProtKB-EC"/>
</dbReference>
<evidence type="ECO:0000256" key="6">
    <source>
        <dbReference type="ARBA" id="ARBA00022840"/>
    </source>
</evidence>
<keyword evidence="4" id="KW-0547">Nucleotide-binding</keyword>
<dbReference type="InterPro" id="IPR008271">
    <property type="entry name" value="Ser/Thr_kinase_AS"/>
</dbReference>
<evidence type="ECO:0000256" key="7">
    <source>
        <dbReference type="ARBA" id="ARBA00023137"/>
    </source>
</evidence>
<evidence type="ECO:0000313" key="16">
    <source>
        <dbReference type="Proteomes" id="UP000050794"/>
    </source>
</evidence>
<dbReference type="GO" id="GO:0006950">
    <property type="term" value="P:response to stress"/>
    <property type="evidence" value="ECO:0007669"/>
    <property type="project" value="UniProtKB-ARBA"/>
</dbReference>
<evidence type="ECO:0000259" key="14">
    <source>
        <dbReference type="PROSITE" id="PS50011"/>
    </source>
</evidence>
<name>A0A183UIY2_TOXCA</name>
<dbReference type="InterPro" id="IPR000719">
    <property type="entry name" value="Prot_kinase_dom"/>
</dbReference>
<evidence type="ECO:0000256" key="9">
    <source>
        <dbReference type="ARBA" id="ARBA00038999"/>
    </source>
</evidence>
<dbReference type="GO" id="GO:0004674">
    <property type="term" value="F:protein serine/threonine kinase activity"/>
    <property type="evidence" value="ECO:0007669"/>
    <property type="project" value="UniProtKB-KW"/>
</dbReference>
<sequence length="436" mass="49099">MTKEGRAGGSVPAIAQYRFFRQEQQQQQQQKQQQQQQFSSNFESRIRRWKQVRFGPSSTHVFASRRSSSIEPRTSELPRLNPNSLFPPSTSPLPRRTMANGIPRRPLPDLPTPISSVNSTSPGSNDEALDRRVAEIKSQSGRIVIMNVVYQASKDNLKRIGELGSGTCGVVYKARFDLTGTIMAVKQMAITSVAEERRRVVMDLDVVLRSHDCPHIVRCYGCFISDYEVHICMELMATCLDKLLKRVEGGFPEDILGKMAVSILKALDYLKVNQNIIHRDVKPSNILLDLNGTVKLCDFGIAGRLVDSLVRTHTAGCSAYMSPERLDPTHDYDIRADIWSVGISLVELARGENPYHGCSTEFEMLTRIVSEAAPRLTTQENFSPAFCDFVALCLTKDVELRPKYKELLKHEWVVRYENANVDVAGWYQAVVQRSSS</sequence>
<evidence type="ECO:0000313" key="17">
    <source>
        <dbReference type="WBParaSite" id="TCNE_0000845201-mRNA-1"/>
    </source>
</evidence>
<dbReference type="PROSITE" id="PS50011">
    <property type="entry name" value="PROTEIN_KINASE_DOM"/>
    <property type="match status" value="1"/>
</dbReference>
<evidence type="ECO:0000313" key="15">
    <source>
        <dbReference type="EMBL" id="VDM39773.1"/>
    </source>
</evidence>
<evidence type="ECO:0000256" key="5">
    <source>
        <dbReference type="ARBA" id="ARBA00022777"/>
    </source>
</evidence>
<feature type="domain" description="Protein kinase" evidence="14">
    <location>
        <begin position="157"/>
        <end position="413"/>
    </location>
</feature>
<comment type="catalytic activity">
    <reaction evidence="10">
        <text>L-seryl-[protein] + ATP = O-phospho-L-seryl-[protein] + ADP + H(+)</text>
        <dbReference type="Rhea" id="RHEA:17989"/>
        <dbReference type="Rhea" id="RHEA-COMP:9863"/>
        <dbReference type="Rhea" id="RHEA-COMP:11604"/>
        <dbReference type="ChEBI" id="CHEBI:15378"/>
        <dbReference type="ChEBI" id="CHEBI:29999"/>
        <dbReference type="ChEBI" id="CHEBI:30616"/>
        <dbReference type="ChEBI" id="CHEBI:83421"/>
        <dbReference type="ChEBI" id="CHEBI:456216"/>
        <dbReference type="EC" id="2.7.12.2"/>
    </reaction>
</comment>
<keyword evidence="6" id="KW-0067">ATP-binding</keyword>
<keyword evidence="3" id="KW-0808">Transferase</keyword>
<dbReference type="AlphaFoldDB" id="A0A183UIY2"/>
<dbReference type="CDD" id="cd06618">
    <property type="entry name" value="PKc_MKK7"/>
    <property type="match status" value="1"/>
</dbReference>
<organism evidence="16 17">
    <name type="scientific">Toxocara canis</name>
    <name type="common">Canine roundworm</name>
    <dbReference type="NCBI Taxonomy" id="6265"/>
    <lineage>
        <taxon>Eukaryota</taxon>
        <taxon>Metazoa</taxon>
        <taxon>Ecdysozoa</taxon>
        <taxon>Nematoda</taxon>
        <taxon>Chromadorea</taxon>
        <taxon>Rhabditida</taxon>
        <taxon>Spirurina</taxon>
        <taxon>Ascaridomorpha</taxon>
        <taxon>Ascaridoidea</taxon>
        <taxon>Toxocaridae</taxon>
        <taxon>Toxocara</taxon>
    </lineage>
</organism>
<dbReference type="EMBL" id="UYWY01019912">
    <property type="protein sequence ID" value="VDM39773.1"/>
    <property type="molecule type" value="Genomic_DNA"/>
</dbReference>
<dbReference type="PROSITE" id="PS00108">
    <property type="entry name" value="PROTEIN_KINASE_ST"/>
    <property type="match status" value="1"/>
</dbReference>
<reference evidence="15 16" key="2">
    <citation type="submission" date="2018-11" db="EMBL/GenBank/DDBJ databases">
        <authorList>
            <consortium name="Pathogen Informatics"/>
        </authorList>
    </citation>
    <scope>NUCLEOTIDE SEQUENCE [LARGE SCALE GENOMIC DNA]</scope>
</reference>
<accession>A0A183UIY2</accession>
<dbReference type="PANTHER" id="PTHR47238">
    <property type="entry name" value="MITOGEN-ACTIVATED PROTEIN KINASE KINASE 5"/>
    <property type="match status" value="1"/>
</dbReference>
<dbReference type="GO" id="GO:0004713">
    <property type="term" value="F:protein tyrosine kinase activity"/>
    <property type="evidence" value="ECO:0007669"/>
    <property type="project" value="UniProtKB-KW"/>
</dbReference>
<evidence type="ECO:0000256" key="4">
    <source>
        <dbReference type="ARBA" id="ARBA00022741"/>
    </source>
</evidence>
<dbReference type="Pfam" id="PF00069">
    <property type="entry name" value="Pkinase"/>
    <property type="match status" value="1"/>
</dbReference>
<keyword evidence="7" id="KW-0829">Tyrosine-protein kinase</keyword>
<reference evidence="17" key="1">
    <citation type="submission" date="2016-06" db="UniProtKB">
        <authorList>
            <consortium name="WormBaseParasite"/>
        </authorList>
    </citation>
    <scope>IDENTIFICATION</scope>
</reference>
<dbReference type="Gene3D" id="3.30.200.20">
    <property type="entry name" value="Phosphorylase Kinase, domain 1"/>
    <property type="match status" value="1"/>
</dbReference>
<evidence type="ECO:0000256" key="11">
    <source>
        <dbReference type="ARBA" id="ARBA00049299"/>
    </source>
</evidence>
<gene>
    <name evidence="15" type="ORF">TCNE_LOCUS8452</name>
</gene>
<comment type="catalytic activity">
    <reaction evidence="11">
        <text>L-threonyl-[protein] + ATP = O-phospho-L-threonyl-[protein] + ADP + H(+)</text>
        <dbReference type="Rhea" id="RHEA:46608"/>
        <dbReference type="Rhea" id="RHEA-COMP:11060"/>
        <dbReference type="Rhea" id="RHEA-COMP:11605"/>
        <dbReference type="ChEBI" id="CHEBI:15378"/>
        <dbReference type="ChEBI" id="CHEBI:30013"/>
        <dbReference type="ChEBI" id="CHEBI:30616"/>
        <dbReference type="ChEBI" id="CHEBI:61977"/>
        <dbReference type="ChEBI" id="CHEBI:456216"/>
        <dbReference type="EC" id="2.7.12.2"/>
    </reaction>
</comment>
<dbReference type="EC" id="2.7.12.2" evidence="9"/>
<comment type="similarity">
    <text evidence="8">Belongs to the protein kinase superfamily. STE Ser/Thr protein kinase family. MAP kinase kinase subfamily.</text>
</comment>
<dbReference type="SMART" id="SM00220">
    <property type="entry name" value="S_TKc"/>
    <property type="match status" value="1"/>
</dbReference>
<keyword evidence="2" id="KW-0597">Phosphoprotein</keyword>
<protein>
    <recommendedName>
        <fullName evidence="9">mitogen-activated protein kinase kinase</fullName>
        <ecNumber evidence="9">2.7.12.2</ecNumber>
    </recommendedName>
</protein>
<feature type="compositionally biased region" description="Low complexity" evidence="13">
    <location>
        <begin position="22"/>
        <end position="37"/>
    </location>
</feature>
<evidence type="ECO:0000256" key="10">
    <source>
        <dbReference type="ARBA" id="ARBA00049014"/>
    </source>
</evidence>
<evidence type="ECO:0000256" key="2">
    <source>
        <dbReference type="ARBA" id="ARBA00022553"/>
    </source>
</evidence>
<evidence type="ECO:0000256" key="12">
    <source>
        <dbReference type="ARBA" id="ARBA00051693"/>
    </source>
</evidence>
<dbReference type="PANTHER" id="PTHR47238:SF2">
    <property type="entry name" value="DUAL SPECIFICITY MITOGEN-ACTIVATED PROTEIN KINASE KINASE HEMIPTEROUS"/>
    <property type="match status" value="1"/>
</dbReference>
<dbReference type="WBParaSite" id="TCNE_0000845201-mRNA-1">
    <property type="protein sequence ID" value="TCNE_0000845201-mRNA-1"/>
    <property type="gene ID" value="TCNE_0000845201"/>
</dbReference>
<keyword evidence="1" id="KW-0723">Serine/threonine-protein kinase</keyword>
<keyword evidence="16" id="KW-1185">Reference proteome</keyword>
<evidence type="ECO:0000256" key="8">
    <source>
        <dbReference type="ARBA" id="ARBA00038035"/>
    </source>
</evidence>
<feature type="region of interest" description="Disordered" evidence="13">
    <location>
        <begin position="21"/>
        <end position="42"/>
    </location>
</feature>
<dbReference type="GO" id="GO:0005524">
    <property type="term" value="F:ATP binding"/>
    <property type="evidence" value="ECO:0007669"/>
    <property type="project" value="UniProtKB-KW"/>
</dbReference>
<evidence type="ECO:0000256" key="13">
    <source>
        <dbReference type="SAM" id="MobiDB-lite"/>
    </source>
</evidence>
<comment type="catalytic activity">
    <reaction evidence="12">
        <text>L-tyrosyl-[protein] + ATP = O-phospho-L-tyrosyl-[protein] + ADP + H(+)</text>
        <dbReference type="Rhea" id="RHEA:10596"/>
        <dbReference type="Rhea" id="RHEA-COMP:10136"/>
        <dbReference type="Rhea" id="RHEA-COMP:20101"/>
        <dbReference type="ChEBI" id="CHEBI:15378"/>
        <dbReference type="ChEBI" id="CHEBI:30616"/>
        <dbReference type="ChEBI" id="CHEBI:46858"/>
        <dbReference type="ChEBI" id="CHEBI:61978"/>
        <dbReference type="ChEBI" id="CHEBI:456216"/>
        <dbReference type="EC" id="2.7.12.2"/>
    </reaction>
</comment>
<dbReference type="Proteomes" id="UP000050794">
    <property type="component" value="Unassembled WGS sequence"/>
</dbReference>
<dbReference type="FunFam" id="3.30.200.20:FF:000040">
    <property type="entry name" value="Dual specificity mitogen-activated protein kinase kinase"/>
    <property type="match status" value="1"/>
</dbReference>
<feature type="compositionally biased region" description="Polar residues" evidence="13">
    <location>
        <begin position="57"/>
        <end position="72"/>
    </location>
</feature>
<proteinExistence type="inferred from homology"/>
<feature type="compositionally biased region" description="Polar residues" evidence="13">
    <location>
        <begin position="113"/>
        <end position="124"/>
    </location>
</feature>
<dbReference type="SUPFAM" id="SSF56112">
    <property type="entry name" value="Protein kinase-like (PK-like)"/>
    <property type="match status" value="1"/>
</dbReference>
<keyword evidence="5" id="KW-0418">Kinase</keyword>
<dbReference type="Gene3D" id="1.10.510.10">
    <property type="entry name" value="Transferase(Phosphotransferase) domain 1"/>
    <property type="match status" value="1"/>
</dbReference>
<dbReference type="InterPro" id="IPR011009">
    <property type="entry name" value="Kinase-like_dom_sf"/>
</dbReference>
<dbReference type="FunFam" id="1.10.510.10:FF:000432">
    <property type="entry name" value="mitogen-activated protein kinase kinase 3"/>
    <property type="match status" value="1"/>
</dbReference>
<evidence type="ECO:0000256" key="3">
    <source>
        <dbReference type="ARBA" id="ARBA00022679"/>
    </source>
</evidence>